<dbReference type="Pfam" id="PF13411">
    <property type="entry name" value="MerR_1"/>
    <property type="match status" value="1"/>
</dbReference>
<evidence type="ECO:0000256" key="1">
    <source>
        <dbReference type="ARBA" id="ARBA00023125"/>
    </source>
</evidence>
<dbReference type="PANTHER" id="PTHR30204">
    <property type="entry name" value="REDOX-CYCLING DRUG-SENSING TRANSCRIPTIONAL ACTIVATOR SOXR"/>
    <property type="match status" value="1"/>
</dbReference>
<evidence type="ECO:0000259" key="2">
    <source>
        <dbReference type="PROSITE" id="PS50937"/>
    </source>
</evidence>
<name>A0ABW1X5M5_9ACTN</name>
<dbReference type="SMART" id="SM00422">
    <property type="entry name" value="HTH_MERR"/>
    <property type="match status" value="1"/>
</dbReference>
<dbReference type="Proteomes" id="UP001596266">
    <property type="component" value="Unassembled WGS sequence"/>
</dbReference>
<feature type="domain" description="HTH merR-type" evidence="2">
    <location>
        <begin position="1"/>
        <end position="71"/>
    </location>
</feature>
<evidence type="ECO:0000313" key="3">
    <source>
        <dbReference type="EMBL" id="MFC6397779.1"/>
    </source>
</evidence>
<reference evidence="4" key="1">
    <citation type="journal article" date="2019" name="Int. J. Syst. Evol. Microbiol.">
        <title>The Global Catalogue of Microorganisms (GCM) 10K type strain sequencing project: providing services to taxonomists for standard genome sequencing and annotation.</title>
        <authorList>
            <consortium name="The Broad Institute Genomics Platform"/>
            <consortium name="The Broad Institute Genome Sequencing Center for Infectious Disease"/>
            <person name="Wu L."/>
            <person name="Ma J."/>
        </authorList>
    </citation>
    <scope>NUCLEOTIDE SEQUENCE [LARGE SCALE GENOMIC DNA]</scope>
    <source>
        <strain evidence="4">CGMCC 1.15277</strain>
    </source>
</reference>
<dbReference type="RefSeq" id="WP_343886721.1">
    <property type="nucleotide sequence ID" value="NZ_BAAAKI010000019.1"/>
</dbReference>
<organism evidence="3 4">
    <name type="scientific">Luteococcus sanguinis</name>
    <dbReference type="NCBI Taxonomy" id="174038"/>
    <lineage>
        <taxon>Bacteria</taxon>
        <taxon>Bacillati</taxon>
        <taxon>Actinomycetota</taxon>
        <taxon>Actinomycetes</taxon>
        <taxon>Propionibacteriales</taxon>
        <taxon>Propionibacteriaceae</taxon>
        <taxon>Luteococcus</taxon>
    </lineage>
</organism>
<dbReference type="EMBL" id="JBHSUA010000022">
    <property type="protein sequence ID" value="MFC6397779.1"/>
    <property type="molecule type" value="Genomic_DNA"/>
</dbReference>
<protein>
    <submittedName>
        <fullName evidence="3">MerR family transcriptional regulator</fullName>
    </submittedName>
</protein>
<gene>
    <name evidence="3" type="ORF">ACFP57_12415</name>
</gene>
<dbReference type="Gene3D" id="1.10.1660.10">
    <property type="match status" value="1"/>
</dbReference>
<sequence>MLSIGEMAHRSGVSRRMLRHWEQEGLLTPAVIDPANGYRQYQVSQLGRVRAIAELRHLGFRLGEIRQLLDPQIAQAGLEEILGQQASELQEQIVEASTRLAKIQHRLDVIHQKAEEITMNLSIEPLPALTLQGASTTVLDETEISQAVARLREHLSATGDDVVLLFDGTLDDRIVVSAGTIRATSEAALEELHTPAVEEGVSVQFNSPPASVADAWVLIDAELQARQLTSWGVYRQIVSPDGQTTLQAPIRHAL</sequence>
<proteinExistence type="predicted"/>
<dbReference type="InterPro" id="IPR000551">
    <property type="entry name" value="MerR-type_HTH_dom"/>
</dbReference>
<dbReference type="PROSITE" id="PS50937">
    <property type="entry name" value="HTH_MERR_2"/>
    <property type="match status" value="1"/>
</dbReference>
<dbReference type="InterPro" id="IPR047057">
    <property type="entry name" value="MerR_fam"/>
</dbReference>
<dbReference type="SUPFAM" id="SSF46955">
    <property type="entry name" value="Putative DNA-binding domain"/>
    <property type="match status" value="1"/>
</dbReference>
<keyword evidence="4" id="KW-1185">Reference proteome</keyword>
<evidence type="ECO:0000313" key="4">
    <source>
        <dbReference type="Proteomes" id="UP001596266"/>
    </source>
</evidence>
<comment type="caution">
    <text evidence="3">The sequence shown here is derived from an EMBL/GenBank/DDBJ whole genome shotgun (WGS) entry which is preliminary data.</text>
</comment>
<dbReference type="PROSITE" id="PS00552">
    <property type="entry name" value="HTH_MERR_1"/>
    <property type="match status" value="1"/>
</dbReference>
<dbReference type="PANTHER" id="PTHR30204:SF97">
    <property type="entry name" value="MERR FAMILY REGULATORY PROTEIN"/>
    <property type="match status" value="1"/>
</dbReference>
<dbReference type="InterPro" id="IPR009061">
    <property type="entry name" value="DNA-bd_dom_put_sf"/>
</dbReference>
<keyword evidence="1" id="KW-0238">DNA-binding</keyword>
<accession>A0ABW1X5M5</accession>